<comment type="similarity">
    <text evidence="2">Belongs to the peptidase S54 family.</text>
</comment>
<reference evidence="11" key="2">
    <citation type="submission" date="2015-08" db="UniProtKB">
        <authorList>
            <consortium name="WormBaseParasite"/>
        </authorList>
    </citation>
    <scope>IDENTIFICATION</scope>
</reference>
<keyword evidence="5" id="KW-0378">Hydrolase</keyword>
<keyword evidence="7 8" id="KW-0472">Membrane</keyword>
<dbReference type="GO" id="GO:0004252">
    <property type="term" value="F:serine-type endopeptidase activity"/>
    <property type="evidence" value="ECO:0007669"/>
    <property type="project" value="InterPro"/>
</dbReference>
<organism evidence="10 11">
    <name type="scientific">Strongyloides venezuelensis</name>
    <name type="common">Threadworm</name>
    <dbReference type="NCBI Taxonomy" id="75913"/>
    <lineage>
        <taxon>Eukaryota</taxon>
        <taxon>Metazoa</taxon>
        <taxon>Ecdysozoa</taxon>
        <taxon>Nematoda</taxon>
        <taxon>Chromadorea</taxon>
        <taxon>Rhabditida</taxon>
        <taxon>Tylenchina</taxon>
        <taxon>Panagrolaimomorpha</taxon>
        <taxon>Strongyloidoidea</taxon>
        <taxon>Strongyloididae</taxon>
        <taxon>Strongyloides</taxon>
    </lineage>
</organism>
<dbReference type="AlphaFoldDB" id="A0A0K0G351"/>
<evidence type="ECO:0000313" key="11">
    <source>
        <dbReference type="WBParaSite" id="SVE_1915200.1"/>
    </source>
</evidence>
<feature type="transmembrane region" description="Helical" evidence="8">
    <location>
        <begin position="31"/>
        <end position="50"/>
    </location>
</feature>
<dbReference type="SUPFAM" id="SSF144091">
    <property type="entry name" value="Rhomboid-like"/>
    <property type="match status" value="1"/>
</dbReference>
<evidence type="ECO:0000256" key="7">
    <source>
        <dbReference type="ARBA" id="ARBA00023136"/>
    </source>
</evidence>
<evidence type="ECO:0000256" key="2">
    <source>
        <dbReference type="ARBA" id="ARBA00009045"/>
    </source>
</evidence>
<feature type="domain" description="Peptidase S54 rhomboid" evidence="9">
    <location>
        <begin position="69"/>
        <end position="151"/>
    </location>
</feature>
<comment type="subcellular location">
    <subcellularLocation>
        <location evidence="1">Membrane</location>
        <topology evidence="1">Multi-pass membrane protein</topology>
    </subcellularLocation>
</comment>
<evidence type="ECO:0000256" key="3">
    <source>
        <dbReference type="ARBA" id="ARBA00022670"/>
    </source>
</evidence>
<keyword evidence="10" id="KW-1185">Reference proteome</keyword>
<name>A0A0K0G351_STRVS</name>
<keyword evidence="4 8" id="KW-0812">Transmembrane</keyword>
<dbReference type="InterPro" id="IPR035952">
    <property type="entry name" value="Rhomboid-like_sf"/>
</dbReference>
<evidence type="ECO:0000256" key="1">
    <source>
        <dbReference type="ARBA" id="ARBA00004141"/>
    </source>
</evidence>
<proteinExistence type="inferred from homology"/>
<keyword evidence="6 8" id="KW-1133">Transmembrane helix</keyword>
<dbReference type="PANTHER" id="PTHR43066">
    <property type="entry name" value="RHOMBOID-RELATED PROTEIN"/>
    <property type="match status" value="1"/>
</dbReference>
<dbReference type="Proteomes" id="UP000035680">
    <property type="component" value="Unassembled WGS sequence"/>
</dbReference>
<evidence type="ECO:0000313" key="10">
    <source>
        <dbReference type="Proteomes" id="UP000035680"/>
    </source>
</evidence>
<protein>
    <submittedName>
        <fullName evidence="11">Rhomboid-related protein 4 (inferred by orthology to a human protein)</fullName>
    </submittedName>
</protein>
<dbReference type="GO" id="GO:0016020">
    <property type="term" value="C:membrane"/>
    <property type="evidence" value="ECO:0007669"/>
    <property type="project" value="UniProtKB-SubCell"/>
</dbReference>
<dbReference type="GO" id="GO:0006508">
    <property type="term" value="P:proteolysis"/>
    <property type="evidence" value="ECO:0007669"/>
    <property type="project" value="UniProtKB-KW"/>
</dbReference>
<dbReference type="InterPro" id="IPR022764">
    <property type="entry name" value="Peptidase_S54_rhomboid_dom"/>
</dbReference>
<reference evidence="10" key="1">
    <citation type="submission" date="2014-07" db="EMBL/GenBank/DDBJ databases">
        <authorList>
            <person name="Martin A.A"/>
            <person name="De Silva N."/>
        </authorList>
    </citation>
    <scope>NUCLEOTIDE SEQUENCE</scope>
</reference>
<dbReference type="STRING" id="75913.A0A0K0G351"/>
<dbReference type="Pfam" id="PF01694">
    <property type="entry name" value="Rhomboid"/>
    <property type="match status" value="1"/>
</dbReference>
<accession>A0A0K0G351</accession>
<evidence type="ECO:0000256" key="8">
    <source>
        <dbReference type="SAM" id="Phobius"/>
    </source>
</evidence>
<keyword evidence="3" id="KW-0645">Protease</keyword>
<dbReference type="Gene3D" id="1.20.1540.10">
    <property type="entry name" value="Rhomboid-like"/>
    <property type="match status" value="1"/>
</dbReference>
<dbReference type="PANTHER" id="PTHR43066:SF1">
    <property type="entry name" value="RHOMBOID PROTEIN 2"/>
    <property type="match status" value="1"/>
</dbReference>
<evidence type="ECO:0000259" key="9">
    <source>
        <dbReference type="Pfam" id="PF01694"/>
    </source>
</evidence>
<evidence type="ECO:0000256" key="5">
    <source>
        <dbReference type="ARBA" id="ARBA00022801"/>
    </source>
</evidence>
<dbReference type="WBParaSite" id="SVE_1915200.1">
    <property type="protein sequence ID" value="SVE_1915200.1"/>
    <property type="gene ID" value="SVE_1915200"/>
</dbReference>
<sequence>MFKGRRGARLRQTGLILLAQHLLSSGPIPPITLLFILLQGAIYAGFIPFMDPDKTHDLCLLPRAIFKKKQWYRIILPVLMHGDDLHLYYNMVSFMYKGKKLERLLGSLRFLSILITFIIATPLVHILLSYAGDEFLNMRRFMRECTVGFSG</sequence>
<feature type="transmembrane region" description="Helical" evidence="8">
    <location>
        <begin position="109"/>
        <end position="132"/>
    </location>
</feature>
<evidence type="ECO:0000256" key="6">
    <source>
        <dbReference type="ARBA" id="ARBA00022989"/>
    </source>
</evidence>
<evidence type="ECO:0000256" key="4">
    <source>
        <dbReference type="ARBA" id="ARBA00022692"/>
    </source>
</evidence>